<reference evidence="1" key="1">
    <citation type="journal article" date="2014" name="Front. Microbiol.">
        <title>High frequency of phylogenetically diverse reductive dehalogenase-homologous genes in deep subseafloor sedimentary metagenomes.</title>
        <authorList>
            <person name="Kawai M."/>
            <person name="Futagami T."/>
            <person name="Toyoda A."/>
            <person name="Takaki Y."/>
            <person name="Nishi S."/>
            <person name="Hori S."/>
            <person name="Arai W."/>
            <person name="Tsubouchi T."/>
            <person name="Morono Y."/>
            <person name="Uchiyama I."/>
            <person name="Ito T."/>
            <person name="Fujiyama A."/>
            <person name="Inagaki F."/>
            <person name="Takami H."/>
        </authorList>
    </citation>
    <scope>NUCLEOTIDE SEQUENCE</scope>
    <source>
        <strain evidence="1">Expedition CK06-06</strain>
    </source>
</reference>
<dbReference type="EMBL" id="BARU01048702">
    <property type="protein sequence ID" value="GAH98511.1"/>
    <property type="molecule type" value="Genomic_DNA"/>
</dbReference>
<evidence type="ECO:0000313" key="1">
    <source>
        <dbReference type="EMBL" id="GAH98511.1"/>
    </source>
</evidence>
<comment type="caution">
    <text evidence="1">The sequence shown here is derived from an EMBL/GenBank/DDBJ whole genome shotgun (WGS) entry which is preliminary data.</text>
</comment>
<organism evidence="1">
    <name type="scientific">marine sediment metagenome</name>
    <dbReference type="NCBI Taxonomy" id="412755"/>
    <lineage>
        <taxon>unclassified sequences</taxon>
        <taxon>metagenomes</taxon>
        <taxon>ecological metagenomes</taxon>
    </lineage>
</organism>
<sequence length="51" mass="6058">VPAIRNHEDVCEASYDPHYYEQEDLGDNQSYSYRYSRRGLKRFQEGGEVET</sequence>
<name>X1JUW0_9ZZZZ</name>
<accession>X1JUW0</accession>
<proteinExistence type="predicted"/>
<protein>
    <submittedName>
        <fullName evidence="1">Uncharacterized protein</fullName>
    </submittedName>
</protein>
<dbReference type="AlphaFoldDB" id="X1JUW0"/>
<feature type="non-terminal residue" evidence="1">
    <location>
        <position position="1"/>
    </location>
</feature>
<gene>
    <name evidence="1" type="ORF">S03H2_72215</name>
</gene>